<reference evidence="3" key="1">
    <citation type="journal article" date="2019" name="Int. J. Syst. Evol. Microbiol.">
        <title>The Global Catalogue of Microorganisms (GCM) 10K type strain sequencing project: providing services to taxonomists for standard genome sequencing and annotation.</title>
        <authorList>
            <consortium name="The Broad Institute Genomics Platform"/>
            <consortium name="The Broad Institute Genome Sequencing Center for Infectious Disease"/>
            <person name="Wu L."/>
            <person name="Ma J."/>
        </authorList>
    </citation>
    <scope>NUCLEOTIDE SEQUENCE [LARGE SCALE GENOMIC DNA]</scope>
    <source>
        <strain evidence="3">JCM 17805</strain>
    </source>
</reference>
<comment type="caution">
    <text evidence="2">The sequence shown here is derived from an EMBL/GenBank/DDBJ whole genome shotgun (WGS) entry which is preliminary data.</text>
</comment>
<feature type="transmembrane region" description="Helical" evidence="1">
    <location>
        <begin position="6"/>
        <end position="25"/>
    </location>
</feature>
<organism evidence="2 3">
    <name type="scientific">Kistimonas scapharcae</name>
    <dbReference type="NCBI Taxonomy" id="1036133"/>
    <lineage>
        <taxon>Bacteria</taxon>
        <taxon>Pseudomonadati</taxon>
        <taxon>Pseudomonadota</taxon>
        <taxon>Gammaproteobacteria</taxon>
        <taxon>Oceanospirillales</taxon>
        <taxon>Endozoicomonadaceae</taxon>
        <taxon>Kistimonas</taxon>
    </lineage>
</organism>
<proteinExistence type="predicted"/>
<evidence type="ECO:0000313" key="3">
    <source>
        <dbReference type="Proteomes" id="UP001500604"/>
    </source>
</evidence>
<dbReference type="Proteomes" id="UP001500604">
    <property type="component" value="Unassembled WGS sequence"/>
</dbReference>
<name>A0ABP8V964_9GAMM</name>
<gene>
    <name evidence="2" type="ORF">GCM10023116_43530</name>
</gene>
<keyword evidence="1" id="KW-1133">Transmembrane helix</keyword>
<evidence type="ECO:0008006" key="4">
    <source>
        <dbReference type="Google" id="ProtNLM"/>
    </source>
</evidence>
<evidence type="ECO:0000256" key="1">
    <source>
        <dbReference type="SAM" id="Phobius"/>
    </source>
</evidence>
<accession>A0ABP8V964</accession>
<dbReference type="EMBL" id="BAABFL010000468">
    <property type="protein sequence ID" value="GAA4652069.1"/>
    <property type="molecule type" value="Genomic_DNA"/>
</dbReference>
<keyword evidence="1" id="KW-0812">Transmembrane</keyword>
<keyword evidence="3" id="KW-1185">Reference proteome</keyword>
<dbReference type="RefSeq" id="WP_345198564.1">
    <property type="nucleotide sequence ID" value="NZ_BAABFL010000468.1"/>
</dbReference>
<evidence type="ECO:0000313" key="2">
    <source>
        <dbReference type="EMBL" id="GAA4652069.1"/>
    </source>
</evidence>
<protein>
    <recommendedName>
        <fullName evidence="4">Phage shock protein B</fullName>
    </recommendedName>
</protein>
<sequence>MMIPEWVVWIFPVVVAPSVVGLFNLRTRVSVIEAQIANNQDMKNLIEHMDRRLVALETILAEMRRRG</sequence>
<keyword evidence="1" id="KW-0472">Membrane</keyword>